<dbReference type="RefSeq" id="WP_103081967.1">
    <property type="nucleotide sequence ID" value="NZ_CP021850.1"/>
</dbReference>
<keyword evidence="6 11" id="KW-0540">Nuclease</keyword>
<dbReference type="GO" id="GO:0000287">
    <property type="term" value="F:magnesium ion binding"/>
    <property type="evidence" value="ECO:0007669"/>
    <property type="project" value="UniProtKB-UniRule"/>
</dbReference>
<dbReference type="GO" id="GO:0003676">
    <property type="term" value="F:nucleic acid binding"/>
    <property type="evidence" value="ECO:0007669"/>
    <property type="project" value="InterPro"/>
</dbReference>
<comment type="catalytic activity">
    <reaction evidence="1 11">
        <text>Endonucleolytic cleavage to 5'-phosphomonoester.</text>
        <dbReference type="EC" id="3.1.26.4"/>
    </reaction>
</comment>
<feature type="binding site" evidence="11">
    <location>
        <position position="9"/>
    </location>
    <ligand>
        <name>Mg(2+)</name>
        <dbReference type="ChEBI" id="CHEBI:18420"/>
        <label>2</label>
    </ligand>
</feature>
<dbReference type="GO" id="GO:0005737">
    <property type="term" value="C:cytoplasm"/>
    <property type="evidence" value="ECO:0007669"/>
    <property type="project" value="UniProtKB-SubCell"/>
</dbReference>
<feature type="binding site" evidence="11">
    <location>
        <position position="9"/>
    </location>
    <ligand>
        <name>Mg(2+)</name>
        <dbReference type="ChEBI" id="CHEBI:18420"/>
        <label>1</label>
    </ligand>
</feature>
<sequence length="147" mass="16937">MKKVIIYTDGACSGNPGAGGWGAILKYGEHEKEISGYEDNTTNNKMELTAAIEALKLLKEPCEVELYSDSAYLVNAFNNNWVEKWKNNGWKNAGKEEVKNIELWKQLDEMTKRHRITWIKVKGHADNEYNNRCDKLATDEVKRNRKE</sequence>
<keyword evidence="9 11" id="KW-0378">Hydrolase</keyword>
<feature type="binding site" evidence="11">
    <location>
        <position position="47"/>
    </location>
    <ligand>
        <name>Mg(2+)</name>
        <dbReference type="ChEBI" id="CHEBI:18420"/>
        <label>1</label>
    </ligand>
</feature>
<keyword evidence="8 11" id="KW-0255">Endonuclease</keyword>
<dbReference type="PANTHER" id="PTHR10642:SF26">
    <property type="entry name" value="RIBONUCLEASE H1"/>
    <property type="match status" value="1"/>
</dbReference>
<dbReference type="AlphaFoldDB" id="A0A2K2FGZ0"/>
<keyword evidence="7 11" id="KW-0479">Metal-binding</keyword>
<protein>
    <recommendedName>
        <fullName evidence="5 11">Ribonuclease H</fullName>
        <shortName evidence="11">RNase H</shortName>
        <ecNumber evidence="5 11">3.1.26.4</ecNumber>
    </recommendedName>
</protein>
<evidence type="ECO:0000256" key="11">
    <source>
        <dbReference type="HAMAP-Rule" id="MF_00042"/>
    </source>
</evidence>
<evidence type="ECO:0000256" key="5">
    <source>
        <dbReference type="ARBA" id="ARBA00012180"/>
    </source>
</evidence>
<dbReference type="OrthoDB" id="7845843at2"/>
<dbReference type="NCBIfam" id="NF001236">
    <property type="entry name" value="PRK00203.1"/>
    <property type="match status" value="1"/>
</dbReference>
<feature type="binding site" evidence="11">
    <location>
        <position position="69"/>
    </location>
    <ligand>
        <name>Mg(2+)</name>
        <dbReference type="ChEBI" id="CHEBI:18420"/>
        <label>1</label>
    </ligand>
</feature>
<comment type="subunit">
    <text evidence="4 11">Monomer.</text>
</comment>
<dbReference type="InterPro" id="IPR036397">
    <property type="entry name" value="RNaseH_sf"/>
</dbReference>
<dbReference type="InterPro" id="IPR050092">
    <property type="entry name" value="RNase_H"/>
</dbReference>
<name>A0A2K2FGZ0_9CLOT</name>
<comment type="similarity">
    <text evidence="3 11">Belongs to the RNase H family.</text>
</comment>
<dbReference type="InterPro" id="IPR002156">
    <property type="entry name" value="RNaseH_domain"/>
</dbReference>
<evidence type="ECO:0000313" key="13">
    <source>
        <dbReference type="EMBL" id="PNT98055.1"/>
    </source>
</evidence>
<evidence type="ECO:0000259" key="12">
    <source>
        <dbReference type="PROSITE" id="PS50879"/>
    </source>
</evidence>
<dbReference type="Proteomes" id="UP000236151">
    <property type="component" value="Unassembled WGS sequence"/>
</dbReference>
<dbReference type="FunFam" id="3.30.420.10:FF:000089">
    <property type="entry name" value="Ribonuclease H"/>
    <property type="match status" value="1"/>
</dbReference>
<dbReference type="EC" id="3.1.26.4" evidence="5 11"/>
<dbReference type="Pfam" id="PF00075">
    <property type="entry name" value="RNase_H"/>
    <property type="match status" value="1"/>
</dbReference>
<keyword evidence="10 11" id="KW-0460">Magnesium</keyword>
<dbReference type="PANTHER" id="PTHR10642">
    <property type="entry name" value="RIBONUCLEASE H1"/>
    <property type="match status" value="1"/>
</dbReference>
<dbReference type="PROSITE" id="PS50879">
    <property type="entry name" value="RNASE_H_1"/>
    <property type="match status" value="1"/>
</dbReference>
<evidence type="ECO:0000256" key="7">
    <source>
        <dbReference type="ARBA" id="ARBA00022723"/>
    </source>
</evidence>
<keyword evidence="14" id="KW-1185">Reference proteome</keyword>
<dbReference type="Gene3D" id="3.30.420.10">
    <property type="entry name" value="Ribonuclease H-like superfamily/Ribonuclease H"/>
    <property type="match status" value="1"/>
</dbReference>
<gene>
    <name evidence="11" type="primary">rnhA</name>
    <name evidence="13" type="ORF">CDQ84_11930</name>
</gene>
<dbReference type="KEGG" id="cthd:CDO33_07115"/>
<evidence type="ECO:0000256" key="2">
    <source>
        <dbReference type="ARBA" id="ARBA00004065"/>
    </source>
</evidence>
<comment type="caution">
    <text evidence="13">The sequence shown here is derived from an EMBL/GenBank/DDBJ whole genome shotgun (WGS) entry which is preliminary data.</text>
</comment>
<reference evidence="13 14" key="1">
    <citation type="submission" date="2017-06" db="EMBL/GenBank/DDBJ databases">
        <title>Investigating the central metabolism of Clostridium thermosuccinogenes.</title>
        <authorList>
            <person name="Koendjbiharie J.G."/>
            <person name="van Kranenburg R."/>
        </authorList>
    </citation>
    <scope>NUCLEOTIDE SEQUENCE [LARGE SCALE GENOMIC DNA]</scope>
    <source>
        <strain evidence="13 14">DSM 5806</strain>
    </source>
</reference>
<keyword evidence="11" id="KW-0963">Cytoplasm</keyword>
<dbReference type="EMBL" id="NIOJ01000031">
    <property type="protein sequence ID" value="PNT98055.1"/>
    <property type="molecule type" value="Genomic_DNA"/>
</dbReference>
<proteinExistence type="inferred from homology"/>
<dbReference type="CDD" id="cd09278">
    <property type="entry name" value="RNase_HI_prokaryote_like"/>
    <property type="match status" value="1"/>
</dbReference>
<dbReference type="InterPro" id="IPR012337">
    <property type="entry name" value="RNaseH-like_sf"/>
</dbReference>
<evidence type="ECO:0000256" key="10">
    <source>
        <dbReference type="ARBA" id="ARBA00022842"/>
    </source>
</evidence>
<dbReference type="HAMAP" id="MF_00042">
    <property type="entry name" value="RNase_H"/>
    <property type="match status" value="1"/>
</dbReference>
<organism evidence="13 14">
    <name type="scientific">Clostridium thermosuccinogenes</name>
    <dbReference type="NCBI Taxonomy" id="84032"/>
    <lineage>
        <taxon>Bacteria</taxon>
        <taxon>Bacillati</taxon>
        <taxon>Bacillota</taxon>
        <taxon>Clostridia</taxon>
        <taxon>Eubacteriales</taxon>
        <taxon>Clostridiaceae</taxon>
        <taxon>Clostridium</taxon>
    </lineage>
</organism>
<comment type="function">
    <text evidence="2 11">Endonuclease that specifically degrades the RNA of RNA-DNA hybrids.</text>
</comment>
<feature type="domain" description="RNase H type-1" evidence="12">
    <location>
        <begin position="1"/>
        <end position="142"/>
    </location>
</feature>
<dbReference type="GO" id="GO:0043137">
    <property type="term" value="P:DNA replication, removal of RNA primer"/>
    <property type="evidence" value="ECO:0007669"/>
    <property type="project" value="TreeGrafter"/>
</dbReference>
<dbReference type="GO" id="GO:0004523">
    <property type="term" value="F:RNA-DNA hybrid ribonuclease activity"/>
    <property type="evidence" value="ECO:0007669"/>
    <property type="project" value="UniProtKB-UniRule"/>
</dbReference>
<comment type="subcellular location">
    <subcellularLocation>
        <location evidence="11">Cytoplasm</location>
    </subcellularLocation>
</comment>
<dbReference type="SUPFAM" id="SSF53098">
    <property type="entry name" value="Ribonuclease H-like"/>
    <property type="match status" value="1"/>
</dbReference>
<evidence type="ECO:0000256" key="1">
    <source>
        <dbReference type="ARBA" id="ARBA00000077"/>
    </source>
</evidence>
<evidence type="ECO:0000256" key="3">
    <source>
        <dbReference type="ARBA" id="ARBA00005300"/>
    </source>
</evidence>
<comment type="cofactor">
    <cofactor evidence="11">
        <name>Mg(2+)</name>
        <dbReference type="ChEBI" id="CHEBI:18420"/>
    </cofactor>
    <text evidence="11">Binds 1 Mg(2+) ion per subunit. May bind a second metal ion at a regulatory site, or after substrate binding.</text>
</comment>
<evidence type="ECO:0000313" key="14">
    <source>
        <dbReference type="Proteomes" id="UP000236151"/>
    </source>
</evidence>
<evidence type="ECO:0000256" key="4">
    <source>
        <dbReference type="ARBA" id="ARBA00011245"/>
    </source>
</evidence>
<evidence type="ECO:0000256" key="9">
    <source>
        <dbReference type="ARBA" id="ARBA00022801"/>
    </source>
</evidence>
<dbReference type="InterPro" id="IPR022892">
    <property type="entry name" value="RNaseHI"/>
</dbReference>
<evidence type="ECO:0000256" key="6">
    <source>
        <dbReference type="ARBA" id="ARBA00022722"/>
    </source>
</evidence>
<evidence type="ECO:0000256" key="8">
    <source>
        <dbReference type="ARBA" id="ARBA00022759"/>
    </source>
</evidence>
<feature type="binding site" evidence="11">
    <location>
        <position position="134"/>
    </location>
    <ligand>
        <name>Mg(2+)</name>
        <dbReference type="ChEBI" id="CHEBI:18420"/>
        <label>2</label>
    </ligand>
</feature>
<accession>A0A2K2FGZ0</accession>